<evidence type="ECO:0000256" key="4">
    <source>
        <dbReference type="ARBA" id="ARBA00012754"/>
    </source>
</evidence>
<keyword evidence="6" id="KW-0378">Hydrolase</keyword>
<evidence type="ECO:0000256" key="5">
    <source>
        <dbReference type="ARBA" id="ARBA00022729"/>
    </source>
</evidence>
<dbReference type="GO" id="GO:0005764">
    <property type="term" value="C:lysosome"/>
    <property type="evidence" value="ECO:0007669"/>
    <property type="project" value="UniProtKB-SubCell"/>
</dbReference>
<evidence type="ECO:0000259" key="12">
    <source>
        <dbReference type="Pfam" id="PF22666"/>
    </source>
</evidence>
<name>A0A3B0K229_DROGU</name>
<keyword evidence="14" id="KW-1185">Reference proteome</keyword>
<comment type="subcellular location">
    <subcellularLocation>
        <location evidence="2">Lysosome</location>
    </subcellularLocation>
</comment>
<dbReference type="OMA" id="KRQWKGP"/>
<dbReference type="GO" id="GO:0006516">
    <property type="term" value="P:glycoprotein catabolic process"/>
    <property type="evidence" value="ECO:0007669"/>
    <property type="project" value="TreeGrafter"/>
</dbReference>
<comment type="catalytic activity">
    <reaction evidence="1">
        <text>Hydrolysis of terminal, non-reducing beta-D-mannose residues in beta-D-mannosides.</text>
        <dbReference type="EC" id="3.2.1.25"/>
    </reaction>
</comment>
<dbReference type="OrthoDB" id="2866996at2759"/>
<keyword evidence="5 11" id="KW-0732">Signal</keyword>
<evidence type="ECO:0000256" key="1">
    <source>
        <dbReference type="ARBA" id="ARBA00000829"/>
    </source>
</evidence>
<dbReference type="PANTHER" id="PTHR43730:SF1">
    <property type="entry name" value="BETA-MANNOSIDASE"/>
    <property type="match status" value="1"/>
</dbReference>
<dbReference type="FunFam" id="2.60.120.260:FF:000060">
    <property type="entry name" value="Probable beta-mannosidase"/>
    <property type="match status" value="1"/>
</dbReference>
<dbReference type="AlphaFoldDB" id="A0A3B0K229"/>
<organism evidence="13 14">
    <name type="scientific">Drosophila guanche</name>
    <name type="common">Fruit fly</name>
    <dbReference type="NCBI Taxonomy" id="7266"/>
    <lineage>
        <taxon>Eukaryota</taxon>
        <taxon>Metazoa</taxon>
        <taxon>Ecdysozoa</taxon>
        <taxon>Arthropoda</taxon>
        <taxon>Hexapoda</taxon>
        <taxon>Insecta</taxon>
        <taxon>Pterygota</taxon>
        <taxon>Neoptera</taxon>
        <taxon>Endopterygota</taxon>
        <taxon>Diptera</taxon>
        <taxon>Brachycera</taxon>
        <taxon>Muscomorpha</taxon>
        <taxon>Ephydroidea</taxon>
        <taxon>Drosophilidae</taxon>
        <taxon>Drosophila</taxon>
        <taxon>Sophophora</taxon>
    </lineage>
</organism>
<dbReference type="Gene3D" id="2.60.40.10">
    <property type="entry name" value="Immunoglobulins"/>
    <property type="match status" value="1"/>
</dbReference>
<evidence type="ECO:0000256" key="7">
    <source>
        <dbReference type="ARBA" id="ARBA00023180"/>
    </source>
</evidence>
<dbReference type="Pfam" id="PF22666">
    <property type="entry name" value="Glyco_hydro_2_N2"/>
    <property type="match status" value="1"/>
</dbReference>
<dbReference type="InterPro" id="IPR054593">
    <property type="entry name" value="Beta-mannosidase-like_N2"/>
</dbReference>
<dbReference type="Proteomes" id="UP000268350">
    <property type="component" value="Unassembled WGS sequence"/>
</dbReference>
<feature type="domain" description="Beta-mannosidase-like galactose-binding" evidence="12">
    <location>
        <begin position="74"/>
        <end position="217"/>
    </location>
</feature>
<dbReference type="InterPro" id="IPR008979">
    <property type="entry name" value="Galactose-bd-like_sf"/>
</dbReference>
<evidence type="ECO:0000256" key="2">
    <source>
        <dbReference type="ARBA" id="ARBA00004371"/>
    </source>
</evidence>
<keyword evidence="7" id="KW-0325">Glycoprotein</keyword>
<dbReference type="EC" id="3.2.1.25" evidence="4"/>
<sequence>MKCRPGGGCHNGGPAWSLLVGLWCGFLVHGIRGDAVEVIELWSNWSITNQNGTLSIADQTLPSGIYSVFGSQVLESYNDIHLRWLAYDNWTYTNSFQFDIHHYKRGNINLTFHGIDTVAEIRLNHQLLGRTDNMFVRYSFDVSAILQLDNVLEVEIVSPVWAALAKSQALDAASSSVPPACPPGRYNGECHVNMLRKMQSSFAWDWGPAAPSMGLWKNVQLEIYEVAVIRDVDVDISRTANGSHWNMHIRCYLDSVGRQNFYATLILYAVELLDHPVVVDTYTWKPISYLTPVIKFDQTVPIEKVVTWWPNGYGEQKLYPLHFTLKAWLGSDGPEVRSKTKSQKSLRVGFRTLELIERPAADGLGNTFLFQVNGLEIFMKGSNYIPSHILPENQTKDQIEHLLKSAKEAHMNMLRVWGGGIYESDYFYSLADSLGLLIWQDMMFACAMYPVGEEYLSSVREEVRQNAKRLSHHPSVAIFVTNNENEAALVQNWYQTSFEDARFEAEYRELYVANVLHELKLVSHKSRPQPLVSSPSNGKASAVDNYISENPQDEHNGDVHFYDYLKDAWDPGIYPRPRFASEYGFQSLPSFYSWQRSKNEDDDLLTLLKHRQHHPLGSTPIISLVERHLPLPLPEDDNFAEALIYFSQISQAMATKVETELYRSLRDTTHNTMGALYWQLNDVWVAPSWSGIDFYGNWKLLHYWARDFLAPIAIVAQYEKTEDSLNIILLCDEPQVETEGLIVVANIHLWSQLLPRQSINWTVTLRPNGVQYDKVIPIKDLFHEQFNRRNAFLELQLRRRQEVLSSTYFFPSNIAAAIGLEDPGLEYEIASRSCLTTGNVIRNSLSISIQVKRPAVFVYLELLKPYRYTFSENGYMQTTPMHVVFLTFDATTCARLLRKADIKILTVNDFMP</sequence>
<evidence type="ECO:0000256" key="9">
    <source>
        <dbReference type="ARBA" id="ARBA00023295"/>
    </source>
</evidence>
<dbReference type="STRING" id="7266.A0A3B0K229"/>
<evidence type="ECO:0000256" key="11">
    <source>
        <dbReference type="SAM" id="SignalP"/>
    </source>
</evidence>
<dbReference type="FunFam" id="3.20.20.80:FF:000035">
    <property type="entry name" value="Mannosidase beta"/>
    <property type="match status" value="1"/>
</dbReference>
<dbReference type="InterPro" id="IPR036156">
    <property type="entry name" value="Beta-gal/glucu_dom_sf"/>
</dbReference>
<dbReference type="SUPFAM" id="SSF49785">
    <property type="entry name" value="Galactose-binding domain-like"/>
    <property type="match status" value="1"/>
</dbReference>
<dbReference type="PANTHER" id="PTHR43730">
    <property type="entry name" value="BETA-MANNOSIDASE"/>
    <property type="match status" value="1"/>
</dbReference>
<keyword evidence="8" id="KW-0458">Lysosome</keyword>
<dbReference type="InterPro" id="IPR013783">
    <property type="entry name" value="Ig-like_fold"/>
</dbReference>
<protein>
    <recommendedName>
        <fullName evidence="4">beta-mannosidase</fullName>
        <ecNumber evidence="4">3.2.1.25</ecNumber>
    </recommendedName>
    <alternativeName>
        <fullName evidence="10">Mannanase</fullName>
    </alternativeName>
</protein>
<dbReference type="InterPro" id="IPR017853">
    <property type="entry name" value="GH"/>
</dbReference>
<evidence type="ECO:0000313" key="14">
    <source>
        <dbReference type="Proteomes" id="UP000268350"/>
    </source>
</evidence>
<gene>
    <name evidence="13" type="ORF">DGUA_6G019797</name>
</gene>
<evidence type="ECO:0000256" key="8">
    <source>
        <dbReference type="ARBA" id="ARBA00023228"/>
    </source>
</evidence>
<accession>A0A3B0K229</accession>
<evidence type="ECO:0000313" key="13">
    <source>
        <dbReference type="EMBL" id="SPP88327.1"/>
    </source>
</evidence>
<feature type="signal peptide" evidence="11">
    <location>
        <begin position="1"/>
        <end position="33"/>
    </location>
</feature>
<evidence type="ECO:0000256" key="6">
    <source>
        <dbReference type="ARBA" id="ARBA00022801"/>
    </source>
</evidence>
<dbReference type="SUPFAM" id="SSF51445">
    <property type="entry name" value="(Trans)glycosidases"/>
    <property type="match status" value="1"/>
</dbReference>
<comment type="similarity">
    <text evidence="3">Belongs to the glycosyl hydrolase 2 family.</text>
</comment>
<keyword evidence="9" id="KW-0326">Glycosidase</keyword>
<proteinExistence type="inferred from homology"/>
<dbReference type="InterPro" id="IPR050887">
    <property type="entry name" value="Beta-mannosidase_GH2"/>
</dbReference>
<reference evidence="14" key="1">
    <citation type="submission" date="2018-01" db="EMBL/GenBank/DDBJ databases">
        <authorList>
            <person name="Alioto T."/>
            <person name="Alioto T."/>
        </authorList>
    </citation>
    <scope>NUCLEOTIDE SEQUENCE [LARGE SCALE GENOMIC DNA]</scope>
</reference>
<feature type="chain" id="PRO_5017258716" description="beta-mannosidase" evidence="11">
    <location>
        <begin position="34"/>
        <end position="912"/>
    </location>
</feature>
<dbReference type="Gene3D" id="3.20.20.80">
    <property type="entry name" value="Glycosidases"/>
    <property type="match status" value="1"/>
</dbReference>
<dbReference type="EMBL" id="OUUW01000014">
    <property type="protein sequence ID" value="SPP88327.1"/>
    <property type="molecule type" value="Genomic_DNA"/>
</dbReference>
<evidence type="ECO:0000256" key="3">
    <source>
        <dbReference type="ARBA" id="ARBA00007401"/>
    </source>
</evidence>
<evidence type="ECO:0000256" key="10">
    <source>
        <dbReference type="ARBA" id="ARBA00033445"/>
    </source>
</evidence>
<dbReference type="GO" id="GO:0004567">
    <property type="term" value="F:beta-mannosidase activity"/>
    <property type="evidence" value="ECO:0007669"/>
    <property type="project" value="UniProtKB-EC"/>
</dbReference>
<dbReference type="SUPFAM" id="SSF49303">
    <property type="entry name" value="beta-Galactosidase/glucuronidase domain"/>
    <property type="match status" value="1"/>
</dbReference>
<dbReference type="Gene3D" id="2.60.120.260">
    <property type="entry name" value="Galactose-binding domain-like"/>
    <property type="match status" value="1"/>
</dbReference>